<accession>A0A5N5QHZ9</accession>
<evidence type="ECO:0000256" key="1">
    <source>
        <dbReference type="ARBA" id="ARBA00001947"/>
    </source>
</evidence>
<evidence type="ECO:0000256" key="9">
    <source>
        <dbReference type="RuleBase" id="RU361240"/>
    </source>
</evidence>
<dbReference type="GO" id="GO:0004177">
    <property type="term" value="F:aminopeptidase activity"/>
    <property type="evidence" value="ECO:0007669"/>
    <property type="project" value="UniProtKB-KW"/>
</dbReference>
<proteinExistence type="inferred from homology"/>
<dbReference type="OrthoDB" id="10013407at2759"/>
<organism evidence="12 13">
    <name type="scientific">Ceratobasidium theobromae</name>
    <dbReference type="NCBI Taxonomy" id="1582974"/>
    <lineage>
        <taxon>Eukaryota</taxon>
        <taxon>Fungi</taxon>
        <taxon>Dikarya</taxon>
        <taxon>Basidiomycota</taxon>
        <taxon>Agaricomycotina</taxon>
        <taxon>Agaricomycetes</taxon>
        <taxon>Cantharellales</taxon>
        <taxon>Ceratobasidiaceae</taxon>
        <taxon>Ceratobasidium</taxon>
    </lineage>
</organism>
<feature type="domain" description="Peptidase M28" evidence="11">
    <location>
        <begin position="610"/>
        <end position="816"/>
    </location>
</feature>
<dbReference type="PANTHER" id="PTHR12147:SF56">
    <property type="entry name" value="AMINOPEPTIDASE YDR415C-RELATED"/>
    <property type="match status" value="1"/>
</dbReference>
<dbReference type="Pfam" id="PF04389">
    <property type="entry name" value="Peptidase_M28"/>
    <property type="match status" value="2"/>
</dbReference>
<evidence type="ECO:0000256" key="6">
    <source>
        <dbReference type="ARBA" id="ARBA00022801"/>
    </source>
</evidence>
<evidence type="ECO:0000256" key="5">
    <source>
        <dbReference type="ARBA" id="ARBA00022729"/>
    </source>
</evidence>
<evidence type="ECO:0000313" key="12">
    <source>
        <dbReference type="EMBL" id="KAB5591284.1"/>
    </source>
</evidence>
<dbReference type="AlphaFoldDB" id="A0A5N5QHZ9"/>
<comment type="caution">
    <text evidence="12">The sequence shown here is derived from an EMBL/GenBank/DDBJ whole genome shotgun (WGS) entry which is preliminary data.</text>
</comment>
<evidence type="ECO:0000313" key="13">
    <source>
        <dbReference type="Proteomes" id="UP000383932"/>
    </source>
</evidence>
<dbReference type="EMBL" id="SSOP01000113">
    <property type="protein sequence ID" value="KAB5591284.1"/>
    <property type="molecule type" value="Genomic_DNA"/>
</dbReference>
<feature type="compositionally biased region" description="Low complexity" evidence="10">
    <location>
        <begin position="468"/>
        <end position="481"/>
    </location>
</feature>
<dbReference type="EC" id="3.4.-.-" evidence="9"/>
<dbReference type="PANTHER" id="PTHR12147">
    <property type="entry name" value="METALLOPEPTIDASE M28 FAMILY MEMBER"/>
    <property type="match status" value="1"/>
</dbReference>
<feature type="region of interest" description="Disordered" evidence="10">
    <location>
        <begin position="465"/>
        <end position="486"/>
    </location>
</feature>
<evidence type="ECO:0000256" key="3">
    <source>
        <dbReference type="ARBA" id="ARBA00022670"/>
    </source>
</evidence>
<dbReference type="GO" id="GO:0046872">
    <property type="term" value="F:metal ion binding"/>
    <property type="evidence" value="ECO:0007669"/>
    <property type="project" value="UniProtKB-KW"/>
</dbReference>
<keyword evidence="2 12" id="KW-0031">Aminopeptidase</keyword>
<keyword evidence="13" id="KW-1185">Reference proteome</keyword>
<feature type="region of interest" description="Disordered" evidence="10">
    <location>
        <begin position="117"/>
        <end position="144"/>
    </location>
</feature>
<dbReference type="GO" id="GO:0006508">
    <property type="term" value="P:proteolysis"/>
    <property type="evidence" value="ECO:0007669"/>
    <property type="project" value="UniProtKB-KW"/>
</dbReference>
<evidence type="ECO:0000256" key="4">
    <source>
        <dbReference type="ARBA" id="ARBA00022723"/>
    </source>
</evidence>
<dbReference type="Gene3D" id="3.40.630.10">
    <property type="entry name" value="Zn peptidases"/>
    <property type="match status" value="2"/>
</dbReference>
<dbReference type="InterPro" id="IPR045175">
    <property type="entry name" value="M28_fam"/>
</dbReference>
<keyword evidence="4 9" id="KW-0479">Metal-binding</keyword>
<feature type="compositionally biased region" description="Pro residues" evidence="10">
    <location>
        <begin position="131"/>
        <end position="142"/>
    </location>
</feature>
<dbReference type="Proteomes" id="UP000383932">
    <property type="component" value="Unassembled WGS sequence"/>
</dbReference>
<keyword evidence="7 9" id="KW-0862">Zinc</keyword>
<evidence type="ECO:0000256" key="2">
    <source>
        <dbReference type="ARBA" id="ARBA00022438"/>
    </source>
</evidence>
<keyword evidence="5" id="KW-0732">Signal</keyword>
<protein>
    <recommendedName>
        <fullName evidence="9">Peptide hydrolase</fullName>
        <ecNumber evidence="9">3.4.-.-</ecNumber>
    </recommendedName>
</protein>
<evidence type="ECO:0000256" key="10">
    <source>
        <dbReference type="SAM" id="MobiDB-lite"/>
    </source>
</evidence>
<dbReference type="GO" id="GO:0008235">
    <property type="term" value="F:metalloexopeptidase activity"/>
    <property type="evidence" value="ECO:0007669"/>
    <property type="project" value="InterPro"/>
</dbReference>
<dbReference type="InterPro" id="IPR007484">
    <property type="entry name" value="Peptidase_M28"/>
</dbReference>
<feature type="domain" description="Peptidase M28" evidence="11">
    <location>
        <begin position="195"/>
        <end position="401"/>
    </location>
</feature>
<comment type="cofactor">
    <cofactor evidence="1">
        <name>Zn(2+)</name>
        <dbReference type="ChEBI" id="CHEBI:29105"/>
    </cofactor>
</comment>
<keyword evidence="3 9" id="KW-0645">Protease</keyword>
<name>A0A5N5QHZ9_9AGAM</name>
<sequence length="826" mass="90226">MKTIIPFIIAAATCSFGARTSVKGFDDHSLRTIKFSPEHIERLPLAAIERLRTAAPLPRPMTHESLTSVRASLMDIFAFTPFTISDEAIEKLQGHFQRKLWGPGYVDVTDAVSTDGHLDGSEQTPFVTRPVPAPKYPTPNPSAHPELEKMFAMVNSTELRTPRARAPTVWIQSHFASSLGVNQTMLVENKFNQPNVIGRIEAKSGDSSAPVIILGAHLDSTSSMPFFKAPGADDDASGLSVVMSIMRILKANNYQGAYAIEAHAYAGEEGGLLGSDALARAYKDEGKEIRGMVEFEMVGYQPSTPSNAGKSSTITVLADPVPGMTSHMLEIVKAYVPTAERRSVYCGYGCSDHYSFFREGYPVVCLASYGPNDPTLNPNYHSVTDTVDKLDFEKMTDFVRAGLAWVPWVGNMLVLTFLSLAIASVRCAPTGFEDPAIRMVQFPSGHVERMSIAAIERLRTATPLPRPLTSESLSQARSSLSDVPTGSGISDEAIERLQGYFHRKQWGPGFVDITADYLNKDDTPALFPRVDAPKYPILDPSRHPELQPMLDMVTSSEIKSYVEQLSTAYQTRYYRSPKARDPAIWIQSQFASWLGEGQSKFAENAFDQPNVIGRLEAKSGDPNAGIVVLGAHLDSTSQNPNLTAPGADDDASGVSVVMAIMRILKANNYRGTYAIEAHAYAGEEGGLLGSSTLASAYRLQNKQIRGLLDFEMVGYQPATSRNGGKSSTITVLSDPVPEMSNHMAEVVRKYVPTAEQRSVECGYGCSDHYSFYRFGYPVVCIASYGPTDAELNPGYHTTNDTMDKLDFDKMSDFVRAGLAWVVEVAA</sequence>
<evidence type="ECO:0000259" key="11">
    <source>
        <dbReference type="Pfam" id="PF04389"/>
    </source>
</evidence>
<evidence type="ECO:0000256" key="8">
    <source>
        <dbReference type="ARBA" id="ARBA00043962"/>
    </source>
</evidence>
<reference evidence="12 13" key="1">
    <citation type="journal article" date="2019" name="Fungal Biol. Biotechnol.">
        <title>Draft genome sequence of fastidious pathogen Ceratobasidium theobromae, which causes vascular-streak dieback in Theobroma cacao.</title>
        <authorList>
            <person name="Ali S.S."/>
            <person name="Asman A."/>
            <person name="Shao J."/>
            <person name="Firmansyah A.P."/>
            <person name="Susilo A.W."/>
            <person name="Rosmana A."/>
            <person name="McMahon P."/>
            <person name="Junaid M."/>
            <person name="Guest D."/>
            <person name="Kheng T.Y."/>
            <person name="Meinhardt L.W."/>
            <person name="Bailey B.A."/>
        </authorList>
    </citation>
    <scope>NUCLEOTIDE SEQUENCE [LARGE SCALE GENOMIC DNA]</scope>
    <source>
        <strain evidence="12 13">CT2</strain>
    </source>
</reference>
<gene>
    <name evidence="12" type="ORF">CTheo_5287</name>
</gene>
<keyword evidence="6 9" id="KW-0378">Hydrolase</keyword>
<dbReference type="SUPFAM" id="SSF53187">
    <property type="entry name" value="Zn-dependent exopeptidases"/>
    <property type="match status" value="2"/>
</dbReference>
<comment type="similarity">
    <text evidence="8">Belongs to the peptidase M28 family. M28E subfamily.</text>
</comment>
<evidence type="ECO:0000256" key="7">
    <source>
        <dbReference type="ARBA" id="ARBA00022833"/>
    </source>
</evidence>